<dbReference type="AlphaFoldDB" id="A0A8D8DLB6"/>
<accession>A0A8D8DLB6</accession>
<proteinExistence type="predicted"/>
<name>A0A8D8DLB6_CULPI</name>
<reference evidence="1" key="1">
    <citation type="submission" date="2021-05" db="EMBL/GenBank/DDBJ databases">
        <authorList>
            <person name="Alioto T."/>
            <person name="Alioto T."/>
            <person name="Gomez Garrido J."/>
        </authorList>
    </citation>
    <scope>NUCLEOTIDE SEQUENCE</scope>
</reference>
<dbReference type="EMBL" id="HBUE01169923">
    <property type="protein sequence ID" value="CAG6514532.1"/>
    <property type="molecule type" value="Transcribed_RNA"/>
</dbReference>
<organism evidence="1">
    <name type="scientific">Culex pipiens</name>
    <name type="common">House mosquito</name>
    <dbReference type="NCBI Taxonomy" id="7175"/>
    <lineage>
        <taxon>Eukaryota</taxon>
        <taxon>Metazoa</taxon>
        <taxon>Ecdysozoa</taxon>
        <taxon>Arthropoda</taxon>
        <taxon>Hexapoda</taxon>
        <taxon>Insecta</taxon>
        <taxon>Pterygota</taxon>
        <taxon>Neoptera</taxon>
        <taxon>Endopterygota</taxon>
        <taxon>Diptera</taxon>
        <taxon>Nematocera</taxon>
        <taxon>Culicoidea</taxon>
        <taxon>Culicidae</taxon>
        <taxon>Culicinae</taxon>
        <taxon>Culicini</taxon>
        <taxon>Culex</taxon>
        <taxon>Culex</taxon>
    </lineage>
</organism>
<protein>
    <submittedName>
        <fullName evidence="1">(northern house mosquito) hypothetical protein</fullName>
    </submittedName>
</protein>
<dbReference type="EMBL" id="HBUE01275316">
    <property type="protein sequence ID" value="CAG6566021.1"/>
    <property type="molecule type" value="Transcribed_RNA"/>
</dbReference>
<sequence>MLTTADQRRRRLWRLGTRHRADLHQRRMAVPLRGGSCGGLESIRQVLICGCGRHTATIKPVQPQYRRVNVVNHVITTLQSHITKVPIVQHRQQRKRDLLPHRLVLLDPLASQPAPPITLQRHPVGRAVRVRAELNAVPGVRPEDQPRHSRAQLDHLERLAAEQHHGGVVERAKTGRLEAGGHPMTVVVRASRVSIAVGGVDQVVVPDDVTHLVQAEFNAFQTQLVRSSIQVGFDNLPSSHKRVGTIRSHFELFG</sequence>
<evidence type="ECO:0000313" key="1">
    <source>
        <dbReference type="EMBL" id="CAG6514532.1"/>
    </source>
</evidence>